<accession>A0A9P8XVV4</accession>
<dbReference type="AlphaFoldDB" id="A0A9P8XVV4"/>
<feature type="compositionally biased region" description="Low complexity" evidence="1">
    <location>
        <begin position="38"/>
        <end position="54"/>
    </location>
</feature>
<keyword evidence="3" id="KW-1185">Reference proteome</keyword>
<feature type="compositionally biased region" description="Low complexity" evidence="1">
    <location>
        <begin position="117"/>
        <end position="131"/>
    </location>
</feature>
<protein>
    <submittedName>
        <fullName evidence="2">Uncharacterized protein</fullName>
    </submittedName>
</protein>
<dbReference type="OrthoDB" id="10577850at2759"/>
<dbReference type="RefSeq" id="XP_046005650.1">
    <property type="nucleotide sequence ID" value="XM_046155594.1"/>
</dbReference>
<dbReference type="GeneID" id="70185140"/>
<gene>
    <name evidence="2" type="ORF">B0I36DRAFT_336417</name>
</gene>
<evidence type="ECO:0000256" key="1">
    <source>
        <dbReference type="SAM" id="MobiDB-lite"/>
    </source>
</evidence>
<reference evidence="2" key="1">
    <citation type="journal article" date="2021" name="Nat. Commun.">
        <title>Genetic determinants of endophytism in the Arabidopsis root mycobiome.</title>
        <authorList>
            <person name="Mesny F."/>
            <person name="Miyauchi S."/>
            <person name="Thiergart T."/>
            <person name="Pickel B."/>
            <person name="Atanasova L."/>
            <person name="Karlsson M."/>
            <person name="Huettel B."/>
            <person name="Barry K.W."/>
            <person name="Haridas S."/>
            <person name="Chen C."/>
            <person name="Bauer D."/>
            <person name="Andreopoulos W."/>
            <person name="Pangilinan J."/>
            <person name="LaButti K."/>
            <person name="Riley R."/>
            <person name="Lipzen A."/>
            <person name="Clum A."/>
            <person name="Drula E."/>
            <person name="Henrissat B."/>
            <person name="Kohler A."/>
            <person name="Grigoriev I.V."/>
            <person name="Martin F.M."/>
            <person name="Hacquard S."/>
        </authorList>
    </citation>
    <scope>NUCLEOTIDE SEQUENCE</scope>
    <source>
        <strain evidence="2">MPI-CAGE-CH-0230</strain>
    </source>
</reference>
<dbReference type="EMBL" id="JAGTJQ010000012">
    <property type="protein sequence ID" value="KAH7016026.1"/>
    <property type="molecule type" value="Genomic_DNA"/>
</dbReference>
<comment type="caution">
    <text evidence="2">The sequence shown here is derived from an EMBL/GenBank/DDBJ whole genome shotgun (WGS) entry which is preliminary data.</text>
</comment>
<feature type="compositionally biased region" description="Basic and acidic residues" evidence="1">
    <location>
        <begin position="55"/>
        <end position="65"/>
    </location>
</feature>
<feature type="compositionally biased region" description="Polar residues" evidence="1">
    <location>
        <begin position="11"/>
        <end position="20"/>
    </location>
</feature>
<feature type="region of interest" description="Disordered" evidence="1">
    <location>
        <begin position="108"/>
        <end position="142"/>
    </location>
</feature>
<evidence type="ECO:0000313" key="2">
    <source>
        <dbReference type="EMBL" id="KAH7016026.1"/>
    </source>
</evidence>
<sequence length="157" mass="17678">MLASLPEPNEADSNASIENLTSRDRAHQQAIPLLPVTMPNSRRSPQSSMSSPRQEPARPSRRPTDVESNNATPESIEFSRAPIKRGLFEFSWRCGEDDRKVLLRWEEKGAVKATKLSTPSSRTSNSTTTTRAGERSSRSRRRCGWRLWLSSPTKPSR</sequence>
<organism evidence="2 3">
    <name type="scientific">Microdochium trichocladiopsis</name>
    <dbReference type="NCBI Taxonomy" id="1682393"/>
    <lineage>
        <taxon>Eukaryota</taxon>
        <taxon>Fungi</taxon>
        <taxon>Dikarya</taxon>
        <taxon>Ascomycota</taxon>
        <taxon>Pezizomycotina</taxon>
        <taxon>Sordariomycetes</taxon>
        <taxon>Xylariomycetidae</taxon>
        <taxon>Xylariales</taxon>
        <taxon>Microdochiaceae</taxon>
        <taxon>Microdochium</taxon>
    </lineage>
</organism>
<feature type="region of interest" description="Disordered" evidence="1">
    <location>
        <begin position="1"/>
        <end position="80"/>
    </location>
</feature>
<proteinExistence type="predicted"/>
<name>A0A9P8XVV4_9PEZI</name>
<dbReference type="Proteomes" id="UP000756346">
    <property type="component" value="Unassembled WGS sequence"/>
</dbReference>
<evidence type="ECO:0000313" key="3">
    <source>
        <dbReference type="Proteomes" id="UP000756346"/>
    </source>
</evidence>